<dbReference type="GO" id="GO:0016747">
    <property type="term" value="F:acyltransferase activity, transferring groups other than amino-acyl groups"/>
    <property type="evidence" value="ECO:0007669"/>
    <property type="project" value="InterPro"/>
</dbReference>
<dbReference type="Proteomes" id="UP000307087">
    <property type="component" value="Unassembled WGS sequence"/>
</dbReference>
<feature type="domain" description="Acyltransferase 3" evidence="2">
    <location>
        <begin position="22"/>
        <end position="354"/>
    </location>
</feature>
<sequence>MTEDRGRELGAPAAGHAGFRPDIEGLRAIAVGSVLLYHAGLAWIPGGFAGVDIFFVISGFLITSLMVREVERSGRLRLGAFWARRARRLLPASTLVLAFSALVTLLWLPVAERKAFGGDIVAAAGYVVNWRLGYREVDYLAEDVGASPVQHYWSLAVEEQFYVVWPLVMALVVVLVASRLRRRALFLVALVATVASFAWSLHYSDAWPGLAFFVSTTRAWELGVGALLAIAAPYLARRLPAAARALLGVLGLAAIVTVMLAYDTSWAWPSTGTLLPVLGAAALILAGGDTGRGAGVTWLLGIRPAVWVGALSYSLYLWHWPLLVAAEGIWGDDLRVRHTLLVVLFSVVPAWLSYRYVENPIRTSGAWAPTGRALWLGLGTTLVSIGTGIAVIVSFGWVDTARLASADEAPGAVVLLDRSDTTDWAGVESVDAMRPSPLDTDEPPVYDTRECIPEPFDLRNSSCEFGDLDSDRTVVLVGDSKAAQWFSPVEQIAEESGWRMVFIAKGACEFADVVRPIDGQANEACDDWSQWALDEVLAEDPDVVVTVTRWGQALRPGDDLSTGQTREAMVDGLVAHWNAVIDDGALLVPLIDTPGPRGGKMPECVQEHLEQLTDCVYRLDEVLDLSGAPAQRAALEQVPQARPIDLTEFVCPDGVLCPPVIGNVLVYRSGTHLSDTYATTLAPVLSDRLFAVTEGALGEPLEP</sequence>
<keyword evidence="1" id="KW-0812">Transmembrane</keyword>
<evidence type="ECO:0000256" key="1">
    <source>
        <dbReference type="SAM" id="Phobius"/>
    </source>
</evidence>
<organism evidence="4 5">
    <name type="scientific">Nocardioides caeni</name>
    <dbReference type="NCBI Taxonomy" id="574700"/>
    <lineage>
        <taxon>Bacteria</taxon>
        <taxon>Bacillati</taxon>
        <taxon>Actinomycetota</taxon>
        <taxon>Actinomycetes</taxon>
        <taxon>Propionibacteriales</taxon>
        <taxon>Nocardioidaceae</taxon>
        <taxon>Nocardioides</taxon>
    </lineage>
</organism>
<feature type="transmembrane region" description="Helical" evidence="1">
    <location>
        <begin position="160"/>
        <end position="177"/>
    </location>
</feature>
<dbReference type="Pfam" id="PF01757">
    <property type="entry name" value="Acyl_transf_3"/>
    <property type="match status" value="1"/>
</dbReference>
<reference evidence="4 5" key="1">
    <citation type="journal article" date="2009" name="Int. J. Syst. Evol. Microbiol.">
        <title>Nocardioides caeni sp. nov., isolated from wastewater.</title>
        <authorList>
            <person name="Yoon J.H."/>
            <person name="Kang S.J."/>
            <person name="Park S."/>
            <person name="Kim W."/>
            <person name="Oh T.K."/>
        </authorList>
    </citation>
    <scope>NUCLEOTIDE SEQUENCE [LARGE SCALE GENOMIC DNA]</scope>
    <source>
        <strain evidence="4 5">DSM 23134</strain>
    </source>
</reference>
<dbReference type="EMBL" id="STGW01000001">
    <property type="protein sequence ID" value="THV18714.1"/>
    <property type="molecule type" value="Genomic_DNA"/>
</dbReference>
<accession>A0A4S8NUP7</accession>
<keyword evidence="4" id="KW-0012">Acyltransferase</keyword>
<feature type="transmembrane region" description="Helical" evidence="1">
    <location>
        <begin position="298"/>
        <end position="316"/>
    </location>
</feature>
<feature type="transmembrane region" description="Helical" evidence="1">
    <location>
        <begin position="374"/>
        <end position="398"/>
    </location>
</feature>
<keyword evidence="1" id="KW-0472">Membrane</keyword>
<dbReference type="GO" id="GO:0009103">
    <property type="term" value="P:lipopolysaccharide biosynthetic process"/>
    <property type="evidence" value="ECO:0007669"/>
    <property type="project" value="TreeGrafter"/>
</dbReference>
<protein>
    <submittedName>
        <fullName evidence="4">Acyltransferase</fullName>
    </submittedName>
</protein>
<feature type="transmembrane region" description="Helical" evidence="1">
    <location>
        <begin position="336"/>
        <end position="354"/>
    </location>
</feature>
<dbReference type="PANTHER" id="PTHR23028:SF53">
    <property type="entry name" value="ACYL_TRANSF_3 DOMAIN-CONTAINING PROTEIN"/>
    <property type="match status" value="1"/>
</dbReference>
<evidence type="ECO:0000259" key="3">
    <source>
        <dbReference type="Pfam" id="PF19040"/>
    </source>
</evidence>
<feature type="transmembrane region" description="Helical" evidence="1">
    <location>
        <begin position="210"/>
        <end position="235"/>
    </location>
</feature>
<evidence type="ECO:0000313" key="4">
    <source>
        <dbReference type="EMBL" id="THV18714.1"/>
    </source>
</evidence>
<keyword evidence="5" id="KW-1185">Reference proteome</keyword>
<dbReference type="AlphaFoldDB" id="A0A4S8NUP7"/>
<evidence type="ECO:0000313" key="5">
    <source>
        <dbReference type="Proteomes" id="UP000307087"/>
    </source>
</evidence>
<gene>
    <name evidence="4" type="ORF">E9934_03690</name>
</gene>
<name>A0A4S8NUP7_9ACTN</name>
<feature type="transmembrane region" description="Helical" evidence="1">
    <location>
        <begin position="242"/>
        <end position="262"/>
    </location>
</feature>
<dbReference type="OrthoDB" id="3404679at2"/>
<comment type="caution">
    <text evidence="4">The sequence shown here is derived from an EMBL/GenBank/DDBJ whole genome shotgun (WGS) entry which is preliminary data.</text>
</comment>
<feature type="transmembrane region" description="Helical" evidence="1">
    <location>
        <begin position="88"/>
        <end position="108"/>
    </location>
</feature>
<proteinExistence type="predicted"/>
<dbReference type="PANTHER" id="PTHR23028">
    <property type="entry name" value="ACETYLTRANSFERASE"/>
    <property type="match status" value="1"/>
</dbReference>
<feature type="transmembrane region" description="Helical" evidence="1">
    <location>
        <begin position="184"/>
        <end position="204"/>
    </location>
</feature>
<feature type="domain" description="SGNH" evidence="3">
    <location>
        <begin position="460"/>
        <end position="685"/>
    </location>
</feature>
<dbReference type="Pfam" id="PF19040">
    <property type="entry name" value="SGNH"/>
    <property type="match status" value="1"/>
</dbReference>
<keyword evidence="1" id="KW-1133">Transmembrane helix</keyword>
<dbReference type="GO" id="GO:0016020">
    <property type="term" value="C:membrane"/>
    <property type="evidence" value="ECO:0007669"/>
    <property type="project" value="TreeGrafter"/>
</dbReference>
<keyword evidence="4" id="KW-0808">Transferase</keyword>
<feature type="transmembrane region" description="Helical" evidence="1">
    <location>
        <begin position="42"/>
        <end position="67"/>
    </location>
</feature>
<evidence type="ECO:0000259" key="2">
    <source>
        <dbReference type="Pfam" id="PF01757"/>
    </source>
</evidence>
<dbReference type="InterPro" id="IPR050879">
    <property type="entry name" value="Acyltransferase_3"/>
</dbReference>
<feature type="transmembrane region" description="Helical" evidence="1">
    <location>
        <begin position="268"/>
        <end position="286"/>
    </location>
</feature>
<dbReference type="InterPro" id="IPR002656">
    <property type="entry name" value="Acyl_transf_3_dom"/>
</dbReference>
<dbReference type="RefSeq" id="WP_136561426.1">
    <property type="nucleotide sequence ID" value="NZ_BAABLS010000002.1"/>
</dbReference>
<dbReference type="InterPro" id="IPR043968">
    <property type="entry name" value="SGNH"/>
</dbReference>